<organism evidence="5 6">
    <name type="scientific">Cellulomonas xiejunii</name>
    <dbReference type="NCBI Taxonomy" id="2968083"/>
    <lineage>
        <taxon>Bacteria</taxon>
        <taxon>Bacillati</taxon>
        <taxon>Actinomycetota</taxon>
        <taxon>Actinomycetes</taxon>
        <taxon>Micrococcales</taxon>
        <taxon>Cellulomonadaceae</taxon>
        <taxon>Cellulomonas</taxon>
    </lineage>
</organism>
<proteinExistence type="inferred from homology"/>
<evidence type="ECO:0000259" key="4">
    <source>
        <dbReference type="SMART" id="SM00701"/>
    </source>
</evidence>
<dbReference type="EMBL" id="CP101987">
    <property type="protein sequence ID" value="UUI70534.1"/>
    <property type="molecule type" value="Genomic_DNA"/>
</dbReference>
<dbReference type="Proteomes" id="UP001316384">
    <property type="component" value="Chromosome"/>
</dbReference>
<dbReference type="SMART" id="SM00644">
    <property type="entry name" value="Ami_2"/>
    <property type="match status" value="1"/>
</dbReference>
<keyword evidence="6" id="KW-1185">Reference proteome</keyword>
<dbReference type="Pfam" id="PF01510">
    <property type="entry name" value="Amidase_2"/>
    <property type="match status" value="1"/>
</dbReference>
<sequence>MPQSLIVSSLALSLAAPLFGTVALPDPTPSATSVVVPGEVTGDVVVEEVDLRVVPAAEADAAESQDVVDPATEPVVADAPVDGRVQTPPVDTSAVQTIGVTWPDETDAAGLAPKVRAMTDGTWTAWQDLEVSDVHPDAGGVDAQHALRAGTDSLWIGDAEAVQLSFVATTAGGPDDLRLTLVGSEVPADGVTVPSAYGGADVGTASLTTSSGTRSDRSGARVVNAAVLGQPAAVRAAAAAAPRVISRAEWGARPQQCALDLAAGGLVAAAVHHTAGSNSYASAAQAMQQIRNDQAYHMDARGWCDLGYNFIVDKWGNIYEGRAGSLTQPVIGVHAGGFNTGTVGVSMLGEYGATAPSAATQESVSRIIGYRLGAYGKNPAGTVPYRTLGGENSRFAAGTTVNLPVVFGHRDTAYTACPGNAGYAALPAIRSRAQKIAYSEPLVKALYADMLGRGVDPTGLATWTGLLLSGAPASTLGDNIARSREYASARVAAAYREILRREPDGPGLEDWTTRVMSGRVKIEDLRGWLVSSQEYYQRSGGNDRAFVAQLYRDILRRDAAQSEIDHWVREIARGGRGIVNAGIWRSLESANLRVHEAFDVYLDRRADPTGLATWGPYWQANGEDALRGMIIGSDEYLARSVRLF</sequence>
<evidence type="ECO:0000313" key="5">
    <source>
        <dbReference type="EMBL" id="UUI70534.1"/>
    </source>
</evidence>
<dbReference type="Gene3D" id="3.40.80.10">
    <property type="entry name" value="Peptidoglycan recognition protein-like"/>
    <property type="match status" value="1"/>
</dbReference>
<name>A0ABY5KJ79_9CELL</name>
<evidence type="ECO:0000259" key="3">
    <source>
        <dbReference type="SMART" id="SM00644"/>
    </source>
</evidence>
<evidence type="ECO:0000256" key="2">
    <source>
        <dbReference type="SAM" id="SignalP"/>
    </source>
</evidence>
<dbReference type="RefSeq" id="WP_227575837.1">
    <property type="nucleotide sequence ID" value="NZ_CP101987.1"/>
</dbReference>
<dbReference type="CDD" id="cd06583">
    <property type="entry name" value="PGRP"/>
    <property type="match status" value="1"/>
</dbReference>
<dbReference type="Gene3D" id="1.10.3130.20">
    <property type="entry name" value="Phycobilisome linker domain"/>
    <property type="match status" value="1"/>
</dbReference>
<keyword evidence="2" id="KW-0732">Signal</keyword>
<dbReference type="InterPro" id="IPR025282">
    <property type="entry name" value="DUF4214"/>
</dbReference>
<feature type="domain" description="Peptidoglycan recognition protein family" evidence="4">
    <location>
        <begin position="242"/>
        <end position="390"/>
    </location>
</feature>
<feature type="chain" id="PRO_5045267974" evidence="2">
    <location>
        <begin position="21"/>
        <end position="644"/>
    </location>
</feature>
<feature type="domain" description="N-acetylmuramoyl-L-alanine amidase" evidence="3">
    <location>
        <begin position="254"/>
        <end position="419"/>
    </location>
</feature>
<protein>
    <submittedName>
        <fullName evidence="5">DUF4214 domain-containing protein</fullName>
    </submittedName>
</protein>
<dbReference type="Pfam" id="PF13946">
    <property type="entry name" value="DUF4214"/>
    <property type="match status" value="1"/>
</dbReference>
<dbReference type="InterPro" id="IPR002502">
    <property type="entry name" value="Amidase_domain"/>
</dbReference>
<dbReference type="SUPFAM" id="SSF55846">
    <property type="entry name" value="N-acetylmuramoyl-L-alanine amidase-like"/>
    <property type="match status" value="1"/>
</dbReference>
<dbReference type="PANTHER" id="PTHR11022">
    <property type="entry name" value="PEPTIDOGLYCAN RECOGNITION PROTEIN"/>
    <property type="match status" value="1"/>
</dbReference>
<dbReference type="InterPro" id="IPR036505">
    <property type="entry name" value="Amidase/PGRP_sf"/>
</dbReference>
<feature type="signal peptide" evidence="2">
    <location>
        <begin position="1"/>
        <end position="20"/>
    </location>
</feature>
<dbReference type="InterPro" id="IPR015510">
    <property type="entry name" value="PGRP"/>
</dbReference>
<evidence type="ECO:0000256" key="1">
    <source>
        <dbReference type="ARBA" id="ARBA00007553"/>
    </source>
</evidence>
<reference evidence="5 6" key="1">
    <citation type="submission" date="2022-07" db="EMBL/GenBank/DDBJ databases">
        <title>Novel species in genus cellulomonas.</title>
        <authorList>
            <person name="Ye L."/>
        </authorList>
    </citation>
    <scope>NUCLEOTIDE SEQUENCE [LARGE SCALE GENOMIC DNA]</scope>
    <source>
        <strain evidence="6">zg-B89</strain>
    </source>
</reference>
<dbReference type="PANTHER" id="PTHR11022:SF41">
    <property type="entry name" value="PEPTIDOGLYCAN-RECOGNITION PROTEIN LC-RELATED"/>
    <property type="match status" value="1"/>
</dbReference>
<dbReference type="InterPro" id="IPR038255">
    <property type="entry name" value="PBS_linker_sf"/>
</dbReference>
<gene>
    <name evidence="5" type="ORF">NP048_12045</name>
</gene>
<dbReference type="SMART" id="SM00701">
    <property type="entry name" value="PGRP"/>
    <property type="match status" value="1"/>
</dbReference>
<accession>A0ABY5KJ79</accession>
<dbReference type="InterPro" id="IPR006619">
    <property type="entry name" value="PGRP_domain_met/bac"/>
</dbReference>
<comment type="similarity">
    <text evidence="1">Belongs to the N-acetylmuramoyl-L-alanine amidase 2 family.</text>
</comment>
<evidence type="ECO:0000313" key="6">
    <source>
        <dbReference type="Proteomes" id="UP001316384"/>
    </source>
</evidence>